<keyword evidence="3" id="KW-0862">Zinc</keyword>
<dbReference type="OrthoDB" id="8121437at2759"/>
<dbReference type="Proteomes" id="UP000054481">
    <property type="component" value="Unassembled WGS sequence"/>
</dbReference>
<evidence type="ECO:0000259" key="4">
    <source>
        <dbReference type="SMART" id="SM01328"/>
    </source>
</evidence>
<dbReference type="SMART" id="SM01328">
    <property type="entry name" value="zf-3CxxC"/>
    <property type="match status" value="1"/>
</dbReference>
<organism evidence="5 6">
    <name type="scientific">Hirsutella minnesotensis 3608</name>
    <dbReference type="NCBI Taxonomy" id="1043627"/>
    <lineage>
        <taxon>Eukaryota</taxon>
        <taxon>Fungi</taxon>
        <taxon>Dikarya</taxon>
        <taxon>Ascomycota</taxon>
        <taxon>Pezizomycotina</taxon>
        <taxon>Sordariomycetes</taxon>
        <taxon>Hypocreomycetidae</taxon>
        <taxon>Hypocreales</taxon>
        <taxon>Ophiocordycipitaceae</taxon>
        <taxon>Hirsutella</taxon>
    </lineage>
</organism>
<gene>
    <name evidence="5" type="ORF">HIM_12139</name>
</gene>
<dbReference type="AlphaFoldDB" id="A0A0F7ZID2"/>
<evidence type="ECO:0000313" key="5">
    <source>
        <dbReference type="EMBL" id="KJZ68475.1"/>
    </source>
</evidence>
<keyword evidence="6" id="KW-1185">Reference proteome</keyword>
<dbReference type="EMBL" id="KQ030886">
    <property type="protein sequence ID" value="KJZ68475.1"/>
    <property type="molecule type" value="Genomic_DNA"/>
</dbReference>
<dbReference type="InterPro" id="IPR027377">
    <property type="entry name" value="ZAR1/RTP1-5-like_Znf-3CxxC"/>
</dbReference>
<keyword evidence="1" id="KW-0479">Metal-binding</keyword>
<evidence type="ECO:0000256" key="2">
    <source>
        <dbReference type="ARBA" id="ARBA00022771"/>
    </source>
</evidence>
<sequence>MGKKGQVKGKSAWRWSIYPKLHREVLRLLQEENLSFDFRTTDDAKNCIKEWDTNVMGRFNCHNPACSSDGWSSKKIAVTIRMYPGKEYNVRVYHQRCQLCNSPSRPLLDDSYAERTAYRLKKWCGIQMEPPPYFEKLGPPHHSALCEGCRAGHCRELG</sequence>
<name>A0A0F7ZID2_9HYPO</name>
<evidence type="ECO:0000256" key="1">
    <source>
        <dbReference type="ARBA" id="ARBA00022723"/>
    </source>
</evidence>
<proteinExistence type="predicted"/>
<dbReference type="GO" id="GO:0008270">
    <property type="term" value="F:zinc ion binding"/>
    <property type="evidence" value="ECO:0007669"/>
    <property type="project" value="UniProtKB-KW"/>
</dbReference>
<accession>A0A0F7ZID2</accession>
<evidence type="ECO:0000256" key="3">
    <source>
        <dbReference type="ARBA" id="ARBA00022833"/>
    </source>
</evidence>
<evidence type="ECO:0000313" key="6">
    <source>
        <dbReference type="Proteomes" id="UP000054481"/>
    </source>
</evidence>
<keyword evidence="2" id="KW-0863">Zinc-finger</keyword>
<reference evidence="5 6" key="1">
    <citation type="journal article" date="2014" name="Genome Biol. Evol.">
        <title>Comparative genomics and transcriptomics analyses reveal divergent lifestyle features of nematode endoparasitic fungus Hirsutella minnesotensis.</title>
        <authorList>
            <person name="Lai Y."/>
            <person name="Liu K."/>
            <person name="Zhang X."/>
            <person name="Zhang X."/>
            <person name="Li K."/>
            <person name="Wang N."/>
            <person name="Shu C."/>
            <person name="Wu Y."/>
            <person name="Wang C."/>
            <person name="Bushley K.E."/>
            <person name="Xiang M."/>
            <person name="Liu X."/>
        </authorList>
    </citation>
    <scope>NUCLEOTIDE SEQUENCE [LARGE SCALE GENOMIC DNA]</scope>
    <source>
        <strain evidence="5 6">3608</strain>
    </source>
</reference>
<feature type="domain" description="3CxxC-type" evidence="4">
    <location>
        <begin position="54"/>
        <end position="152"/>
    </location>
</feature>
<protein>
    <recommendedName>
        <fullName evidence="4">3CxxC-type domain-containing protein</fullName>
    </recommendedName>
</protein>
<dbReference type="Pfam" id="PF13695">
    <property type="entry name" value="Zn_ribbon_3CxxC"/>
    <property type="match status" value="1"/>
</dbReference>